<dbReference type="AlphaFoldDB" id="A0AAQ1A5F6"/>
<dbReference type="EMBL" id="JADVNV010000001">
    <property type="protein sequence ID" value="MBJ9866810.1"/>
    <property type="molecule type" value="Genomic_DNA"/>
</dbReference>
<dbReference type="RefSeq" id="WP_060816017.1">
    <property type="nucleotide sequence ID" value="NZ_ABTEQQ020000001.1"/>
</dbReference>
<reference evidence="2" key="1">
    <citation type="submission" date="2018-10" db="EMBL/GenBank/DDBJ databases">
        <title>FDA dAtabase for Regulatory Grade micrObial Sequences (FDA-ARGOS): Supporting development and validation of Infectious Disease Dx tests.</title>
        <authorList>
            <person name="Campos J."/>
            <person name="Goldberg B."/>
            <person name="Tallon L.J."/>
            <person name="Sadzewicz L."/>
            <person name="Zhao X."/>
            <person name="Vavikolanu K."/>
            <person name="Mehta A."/>
            <person name="Aluvathingal J."/>
            <person name="Nadendla S."/>
            <person name="Geyer C."/>
            <person name="Nandy P."/>
            <person name="Yan Y."/>
            <person name="Sichtig H."/>
        </authorList>
    </citation>
    <scope>NUCLEOTIDE SEQUENCE</scope>
    <source>
        <strain evidence="2">FDAARGOS_526</strain>
    </source>
</reference>
<evidence type="ECO:0008006" key="4">
    <source>
        <dbReference type="Google" id="ProtNLM"/>
    </source>
</evidence>
<proteinExistence type="predicted"/>
<evidence type="ECO:0000313" key="1">
    <source>
        <dbReference type="EMBL" id="MBJ9866810.1"/>
    </source>
</evidence>
<reference evidence="1" key="3">
    <citation type="submission" date="2020-11" db="EMBL/GenBank/DDBJ databases">
        <title>Enhanced detection system for hospital associated transmission using whole genome sequencing surveillance.</title>
        <authorList>
            <person name="Harrison L.H."/>
            <person name="Van Tyne D."/>
            <person name="Marsh J.W."/>
            <person name="Griffith M.P."/>
            <person name="Snyder D.J."/>
            <person name="Cooper V.S."/>
            <person name="Mustapha M."/>
        </authorList>
    </citation>
    <scope>NUCLEOTIDE SEQUENCE</scope>
    <source>
        <strain evidence="1">CB00014</strain>
    </source>
</reference>
<name>A0AAQ1A5F6_CITKO</name>
<reference evidence="3" key="2">
    <citation type="submission" date="2018-10" db="EMBL/GenBank/DDBJ databases">
        <title>FDA dAtabase for Regulatory Grade micrObial Sequences (FDA-ARGOS): Supporting development and validation of Infectious Disease Dx tests.</title>
        <authorList>
            <person name="Goldberg B."/>
            <person name="Campos J."/>
            <person name="Tallon L."/>
            <person name="Sadzewicz L."/>
            <person name="Zhao X."/>
            <person name="Vavikolanu K."/>
            <person name="Mehta A."/>
            <person name="Aluvathingal J."/>
            <person name="Nadendla S."/>
            <person name="Geyer C."/>
            <person name="Nandy P."/>
            <person name="Yan Y."/>
            <person name="Sichtig H."/>
        </authorList>
    </citation>
    <scope>NUCLEOTIDE SEQUENCE [LARGE SCALE GENOMIC DNA]</scope>
    <source>
        <strain evidence="3">FDAARGOS_526</strain>
    </source>
</reference>
<evidence type="ECO:0000313" key="2">
    <source>
        <dbReference type="EMBL" id="RSC17940.1"/>
    </source>
</evidence>
<dbReference type="Proteomes" id="UP000807555">
    <property type="component" value="Unassembled WGS sequence"/>
</dbReference>
<organism evidence="2 3">
    <name type="scientific">Citrobacter koseri</name>
    <name type="common">Citrobacter diversus</name>
    <dbReference type="NCBI Taxonomy" id="545"/>
    <lineage>
        <taxon>Bacteria</taxon>
        <taxon>Pseudomonadati</taxon>
        <taxon>Pseudomonadota</taxon>
        <taxon>Gammaproteobacteria</taxon>
        <taxon>Enterobacterales</taxon>
        <taxon>Enterobacteriaceae</taxon>
        <taxon>Citrobacter</taxon>
    </lineage>
</organism>
<protein>
    <recommendedName>
        <fullName evidence="4">Eaa protein</fullName>
    </recommendedName>
</protein>
<accession>A0AAQ1A5F6</accession>
<evidence type="ECO:0000313" key="3">
    <source>
        <dbReference type="Proteomes" id="UP000282299"/>
    </source>
</evidence>
<dbReference type="Proteomes" id="UP000282299">
    <property type="component" value="Unassembled WGS sequence"/>
</dbReference>
<dbReference type="EMBL" id="RKIT01000002">
    <property type="protein sequence ID" value="RSC17940.1"/>
    <property type="molecule type" value="Genomic_DNA"/>
</dbReference>
<comment type="caution">
    <text evidence="2">The sequence shown here is derived from an EMBL/GenBank/DDBJ whole genome shotgun (WGS) entry which is preliminary data.</text>
</comment>
<sequence>MTTITRERLLKIQQWRETYGPGSNVVLPAEEAEELARIALASLDAGSNSHPAHGPLSNDRLHRIREILGKAAAQSDGGNIGYAMSDAVKAIDELLDVRKAEPVGYYRKGSDGFYFASPTEQRPGTIPLYTAPPEPVVPEAKCDDDGNTTSEFDHGWNSCRAAMLNHSGDVTEMGEAIKQQSSIHTSNGAMSGDAVKQPSNNASSLVFVDEIAEQNGVDPAITDAYMQGYHDSEGWKPAPVDNDDLHEAVSDLLAALDEYPEQLVPINRKSFLVRIIRAAMLNKDKNNG</sequence>
<gene>
    <name evidence="2" type="ORF">EGS84_13840</name>
    <name evidence="1" type="ORF">I5687_02455</name>
</gene>